<dbReference type="GO" id="GO:0006096">
    <property type="term" value="P:glycolytic process"/>
    <property type="evidence" value="ECO:0007669"/>
    <property type="project" value="UniProtKB-UniPathway"/>
</dbReference>
<dbReference type="PANTHER" id="PTHR19443:SF16">
    <property type="entry name" value="HEXOKINASE TYPE 1-RELATED"/>
    <property type="match status" value="1"/>
</dbReference>
<keyword evidence="15" id="KW-1185">Reference proteome</keyword>
<dbReference type="Proteomes" id="UP000278143">
    <property type="component" value="Unassembled WGS sequence"/>
</dbReference>
<dbReference type="GO" id="GO:0005524">
    <property type="term" value="F:ATP binding"/>
    <property type="evidence" value="ECO:0007669"/>
    <property type="project" value="UniProtKB-UniRule"/>
</dbReference>
<dbReference type="InterPro" id="IPR022673">
    <property type="entry name" value="Hexokinase_C"/>
</dbReference>
<dbReference type="Gene3D" id="3.30.420.40">
    <property type="match status" value="1"/>
</dbReference>
<dbReference type="PANTHER" id="PTHR19443">
    <property type="entry name" value="HEXOKINASE"/>
    <property type="match status" value="1"/>
</dbReference>
<organism evidence="14 15">
    <name type="scientific">Syncephalis pseudoplumigaleata</name>
    <dbReference type="NCBI Taxonomy" id="1712513"/>
    <lineage>
        <taxon>Eukaryota</taxon>
        <taxon>Fungi</taxon>
        <taxon>Fungi incertae sedis</taxon>
        <taxon>Zoopagomycota</taxon>
        <taxon>Zoopagomycotina</taxon>
        <taxon>Zoopagomycetes</taxon>
        <taxon>Zoopagales</taxon>
        <taxon>Piptocephalidaceae</taxon>
        <taxon>Syncephalis</taxon>
    </lineage>
</organism>
<dbReference type="InterPro" id="IPR001312">
    <property type="entry name" value="Hexokinase"/>
</dbReference>
<dbReference type="EMBL" id="KZ989516">
    <property type="protein sequence ID" value="RKP26097.1"/>
    <property type="molecule type" value="Genomic_DNA"/>
</dbReference>
<feature type="domain" description="Hexokinase N-terminal" evidence="12">
    <location>
        <begin position="2"/>
        <end position="193"/>
    </location>
</feature>
<evidence type="ECO:0000256" key="8">
    <source>
        <dbReference type="ARBA" id="ARBA00023152"/>
    </source>
</evidence>
<dbReference type="SUPFAM" id="SSF53067">
    <property type="entry name" value="Actin-like ATPase domain"/>
    <property type="match status" value="2"/>
</dbReference>
<evidence type="ECO:0000256" key="6">
    <source>
        <dbReference type="ARBA" id="ARBA00022777"/>
    </source>
</evidence>
<comment type="pathway">
    <text evidence="2">Carbohydrate metabolism; hexose metabolism.</text>
</comment>
<dbReference type="AlphaFoldDB" id="A0A4P9Z0W4"/>
<dbReference type="EC" id="2.7.1.-" evidence="11"/>
<feature type="non-terminal residue" evidence="14">
    <location>
        <position position="444"/>
    </location>
</feature>
<evidence type="ECO:0000256" key="9">
    <source>
        <dbReference type="ARBA" id="ARBA00044613"/>
    </source>
</evidence>
<comment type="pathway">
    <text evidence="1">Carbohydrate degradation; glycolysis; D-glyceraldehyde 3-phosphate and glycerone phosphate from D-glucose: step 1/4.</text>
</comment>
<dbReference type="GO" id="GO:0005536">
    <property type="term" value="F:D-glucose binding"/>
    <property type="evidence" value="ECO:0007669"/>
    <property type="project" value="InterPro"/>
</dbReference>
<evidence type="ECO:0000256" key="7">
    <source>
        <dbReference type="ARBA" id="ARBA00022840"/>
    </source>
</evidence>
<dbReference type="InterPro" id="IPR022672">
    <property type="entry name" value="Hexokinase_N"/>
</dbReference>
<dbReference type="Pfam" id="PF00349">
    <property type="entry name" value="Hexokinase_1"/>
    <property type="match status" value="1"/>
</dbReference>
<dbReference type="PROSITE" id="PS51748">
    <property type="entry name" value="HEXOKINASE_2"/>
    <property type="match status" value="1"/>
</dbReference>
<dbReference type="Pfam" id="PF03727">
    <property type="entry name" value="Hexokinase_2"/>
    <property type="match status" value="1"/>
</dbReference>
<evidence type="ECO:0000313" key="14">
    <source>
        <dbReference type="EMBL" id="RKP26097.1"/>
    </source>
</evidence>
<evidence type="ECO:0000259" key="13">
    <source>
        <dbReference type="Pfam" id="PF03727"/>
    </source>
</evidence>
<evidence type="ECO:0000256" key="5">
    <source>
        <dbReference type="ARBA" id="ARBA00022741"/>
    </source>
</evidence>
<comment type="catalytic activity">
    <reaction evidence="10">
        <text>D-fructose + ATP = D-fructose 6-phosphate + ADP + H(+)</text>
        <dbReference type="Rhea" id="RHEA:16125"/>
        <dbReference type="ChEBI" id="CHEBI:15378"/>
        <dbReference type="ChEBI" id="CHEBI:30616"/>
        <dbReference type="ChEBI" id="CHEBI:37721"/>
        <dbReference type="ChEBI" id="CHEBI:61527"/>
        <dbReference type="ChEBI" id="CHEBI:456216"/>
        <dbReference type="EC" id="2.7.1.1"/>
    </reaction>
    <physiologicalReaction direction="left-to-right" evidence="10">
        <dbReference type="Rhea" id="RHEA:16126"/>
    </physiologicalReaction>
</comment>
<keyword evidence="4 11" id="KW-0808">Transferase</keyword>
<dbReference type="OrthoDB" id="419537at2759"/>
<reference evidence="15" key="1">
    <citation type="journal article" date="2018" name="Nat. Microbiol.">
        <title>Leveraging single-cell genomics to expand the fungal tree of life.</title>
        <authorList>
            <person name="Ahrendt S.R."/>
            <person name="Quandt C.A."/>
            <person name="Ciobanu D."/>
            <person name="Clum A."/>
            <person name="Salamov A."/>
            <person name="Andreopoulos B."/>
            <person name="Cheng J.F."/>
            <person name="Woyke T."/>
            <person name="Pelin A."/>
            <person name="Henrissat B."/>
            <person name="Reynolds N.K."/>
            <person name="Benny G.L."/>
            <person name="Smith M.E."/>
            <person name="James T.Y."/>
            <person name="Grigoriev I.V."/>
        </authorList>
    </citation>
    <scope>NUCLEOTIDE SEQUENCE [LARGE SCALE GENOMIC DNA]</scope>
    <source>
        <strain evidence="15">Benny S71-1</strain>
    </source>
</reference>
<dbReference type="UniPathway" id="UPA00109">
    <property type="reaction ID" value="UER00180"/>
</dbReference>
<proteinExistence type="inferred from homology"/>
<feature type="non-terminal residue" evidence="14">
    <location>
        <position position="1"/>
    </location>
</feature>
<sequence>VDRVRRVLDIPRPRLLRICHGFARSLDDAVAGRPSALDARPAHLHQLPTGAESGTYLAMDLGTSLIHVACVSFFGGGLHEVQQVQHAIPEVIKTADADTFFHFLADVVEEALRESGGLMLSSMHLGVTWSFRLNQTALDDGTLVHWSKEFSVTGVEGKDVAALLQRALDHRGLGIKVAAMVNDSVSNLIAGAYSLPNPDCVMGSGTNAAYLERTSHADDKDACQGSARALTIINTEWGDLMGVPLTPSTLSLLHHHQERGRGGTRIFERMVGAPYLGRIVGRIVTSLISNGELFCRLIEALPNMAITFTIDELITIESDDTEKRIHIGDIVGRLFRLNPADVCVVDRLLLQQVTRLVSGRAARLHAAAIAALVAQLHRNGTVTTDAYPSVTIVVDGLLFRHYPQYRARLHDALQELIGEEAASALYLLPTHESAGCIGAALAAL</sequence>
<evidence type="ECO:0000256" key="3">
    <source>
        <dbReference type="ARBA" id="ARBA00009225"/>
    </source>
</evidence>
<evidence type="ECO:0000256" key="1">
    <source>
        <dbReference type="ARBA" id="ARBA00004888"/>
    </source>
</evidence>
<evidence type="ECO:0000313" key="15">
    <source>
        <dbReference type="Proteomes" id="UP000278143"/>
    </source>
</evidence>
<gene>
    <name evidence="14" type="ORF">SYNPS1DRAFT_8505</name>
</gene>
<dbReference type="InterPro" id="IPR043129">
    <property type="entry name" value="ATPase_NBD"/>
</dbReference>
<keyword evidence="5 11" id="KW-0547">Nucleotide-binding</keyword>
<comment type="catalytic activity">
    <reaction evidence="9">
        <text>a D-hexose + ATP = a D-hexose 6-phosphate + ADP + H(+)</text>
        <dbReference type="Rhea" id="RHEA:22740"/>
        <dbReference type="ChEBI" id="CHEBI:4194"/>
        <dbReference type="ChEBI" id="CHEBI:15378"/>
        <dbReference type="ChEBI" id="CHEBI:30616"/>
        <dbReference type="ChEBI" id="CHEBI:229467"/>
        <dbReference type="ChEBI" id="CHEBI:456216"/>
        <dbReference type="EC" id="2.7.1.1"/>
    </reaction>
    <physiologicalReaction direction="left-to-right" evidence="9">
        <dbReference type="Rhea" id="RHEA:22741"/>
    </physiologicalReaction>
</comment>
<protein>
    <recommendedName>
        <fullName evidence="11">Phosphotransferase</fullName>
        <ecNumber evidence="11">2.7.1.-</ecNumber>
    </recommendedName>
</protein>
<feature type="domain" description="Hexokinase C-terminal" evidence="13">
    <location>
        <begin position="200"/>
        <end position="444"/>
    </location>
</feature>
<evidence type="ECO:0000256" key="4">
    <source>
        <dbReference type="ARBA" id="ARBA00022679"/>
    </source>
</evidence>
<evidence type="ECO:0000259" key="12">
    <source>
        <dbReference type="Pfam" id="PF00349"/>
    </source>
</evidence>
<evidence type="ECO:0000256" key="11">
    <source>
        <dbReference type="RuleBase" id="RU362007"/>
    </source>
</evidence>
<keyword evidence="6 11" id="KW-0418">Kinase</keyword>
<dbReference type="GO" id="GO:0001678">
    <property type="term" value="P:intracellular glucose homeostasis"/>
    <property type="evidence" value="ECO:0007669"/>
    <property type="project" value="InterPro"/>
</dbReference>
<name>A0A4P9Z0W4_9FUNG</name>
<dbReference type="GO" id="GO:0004340">
    <property type="term" value="F:glucokinase activity"/>
    <property type="evidence" value="ECO:0007669"/>
    <property type="project" value="TreeGrafter"/>
</dbReference>
<keyword evidence="8 11" id="KW-0324">Glycolysis</keyword>
<dbReference type="GO" id="GO:0005829">
    <property type="term" value="C:cytosol"/>
    <property type="evidence" value="ECO:0007669"/>
    <property type="project" value="TreeGrafter"/>
</dbReference>
<accession>A0A4P9Z0W4</accession>
<dbReference type="GO" id="GO:0005739">
    <property type="term" value="C:mitochondrion"/>
    <property type="evidence" value="ECO:0007669"/>
    <property type="project" value="TreeGrafter"/>
</dbReference>
<dbReference type="CDD" id="cd24000">
    <property type="entry name" value="ASKHA_NBD_HK"/>
    <property type="match status" value="1"/>
</dbReference>
<dbReference type="GO" id="GO:0008865">
    <property type="term" value="F:fructokinase activity"/>
    <property type="evidence" value="ECO:0007669"/>
    <property type="project" value="TreeGrafter"/>
</dbReference>
<dbReference type="PRINTS" id="PR00475">
    <property type="entry name" value="HEXOKINASE"/>
</dbReference>
<keyword evidence="7 11" id="KW-0067">ATP-binding</keyword>
<evidence type="ECO:0000256" key="10">
    <source>
        <dbReference type="ARBA" id="ARBA00047905"/>
    </source>
</evidence>
<evidence type="ECO:0000256" key="2">
    <source>
        <dbReference type="ARBA" id="ARBA00005028"/>
    </source>
</evidence>
<comment type="similarity">
    <text evidence="3 11">Belongs to the hexokinase family.</text>
</comment>
<dbReference type="Gene3D" id="3.40.367.20">
    <property type="match status" value="1"/>
</dbReference>
<dbReference type="GO" id="GO:0006006">
    <property type="term" value="P:glucose metabolic process"/>
    <property type="evidence" value="ECO:0007669"/>
    <property type="project" value="TreeGrafter"/>
</dbReference>